<name>A0A4R5VQE5_9BURK</name>
<dbReference type="RefSeq" id="WP_133331208.1">
    <property type="nucleotide sequence ID" value="NZ_SMYL01000017.1"/>
</dbReference>
<evidence type="ECO:0000256" key="2">
    <source>
        <dbReference type="ARBA" id="ARBA00023239"/>
    </source>
</evidence>
<evidence type="ECO:0000259" key="3">
    <source>
        <dbReference type="Pfam" id="PF04412"/>
    </source>
</evidence>
<dbReference type="EMBL" id="SMYL01000017">
    <property type="protein sequence ID" value="TDK60460.1"/>
    <property type="molecule type" value="Genomic_DNA"/>
</dbReference>
<dbReference type="PANTHER" id="PTHR36577">
    <property type="entry name" value="DUF521 DOMAIN PROTEIN (AFU_ORTHOLOGUE AFUA_6G00490)"/>
    <property type="match status" value="1"/>
</dbReference>
<keyword evidence="2" id="KW-0456">Lyase</keyword>
<accession>A0A4R5VQE5</accession>
<evidence type="ECO:0000313" key="4">
    <source>
        <dbReference type="EMBL" id="TDK60460.1"/>
    </source>
</evidence>
<dbReference type="GO" id="GO:0016829">
    <property type="term" value="F:lyase activity"/>
    <property type="evidence" value="ECO:0007669"/>
    <property type="project" value="UniProtKB-KW"/>
</dbReference>
<gene>
    <name evidence="4" type="ORF">E2I14_18245</name>
</gene>
<organism evidence="4 5">
    <name type="scientific">Sapientia aquatica</name>
    <dbReference type="NCBI Taxonomy" id="1549640"/>
    <lineage>
        <taxon>Bacteria</taxon>
        <taxon>Pseudomonadati</taxon>
        <taxon>Pseudomonadota</taxon>
        <taxon>Betaproteobacteria</taxon>
        <taxon>Burkholderiales</taxon>
        <taxon>Oxalobacteraceae</taxon>
        <taxon>Sapientia</taxon>
    </lineage>
</organism>
<reference evidence="4 5" key="1">
    <citation type="submission" date="2019-03" db="EMBL/GenBank/DDBJ databases">
        <title>Sapientia aquatica gen. nov., sp. nov., isolated from a crater lake.</title>
        <authorList>
            <person name="Felfoldi T."/>
            <person name="Szabo A."/>
            <person name="Toth E."/>
            <person name="Schumann P."/>
            <person name="Keki Z."/>
            <person name="Marialigeti K."/>
            <person name="Mathe I."/>
        </authorList>
    </citation>
    <scope>NUCLEOTIDE SEQUENCE [LARGE SCALE GENOMIC DNA]</scope>
    <source>
        <strain evidence="4 5">SA-152</strain>
    </source>
</reference>
<dbReference type="InterPro" id="IPR007506">
    <property type="entry name" value="PMDh-L-like_dom"/>
</dbReference>
<dbReference type="PANTHER" id="PTHR36577:SF3">
    <property type="entry name" value="DUF521 DOMAIN PROTEIN (AFU_ORTHOLOGUE AFUA_6G00490)"/>
    <property type="match status" value="1"/>
</dbReference>
<dbReference type="Proteomes" id="UP000294829">
    <property type="component" value="Unassembled WGS sequence"/>
</dbReference>
<keyword evidence="5" id="KW-1185">Reference proteome</keyword>
<comment type="caution">
    <text evidence="4">The sequence shown here is derived from an EMBL/GenBank/DDBJ whole genome shotgun (WGS) entry which is preliminary data.</text>
</comment>
<feature type="domain" description="Phosphomevalonate dehydratase large subunit-like" evidence="3">
    <location>
        <begin position="9"/>
        <end position="387"/>
    </location>
</feature>
<dbReference type="OrthoDB" id="1550274at2"/>
<sequence>MNYLEWAENLQAKVAIAMNVQSYVPVSRAHLVGCYHSGPANLDLIRQLANSGARVAIPTTMNASAADMIEGKQGRCPRATDYDQNYELVSLLEQIGCQPTLTCAPYYLPDPPKLGENIAWAESNAVVFANSVLGARTNMTMQYLDLSAALTGRIPAFGRYADANRIPALRFDVAEIPEVWFQSDAFFQLLGSILGSECKTGVPIITGGPAEIDTDHLRSIGAAAASAGNLDLFHWEGVTAESRNGLLDCHLNQLPVRKISKAMITDALSKLNRDAHFIPDTLCMGTPHASLNELHKLENYIQNRKLPPNKRIIVSLGRYVHEAASHAGLISRMEALGVEFIRDTCTYYGNLIGETGGGIVTPSFKWAYYGGSQLGKPVAFARIDRAIELLFSGVEIGTDPFWN</sequence>
<keyword evidence="1" id="KW-0408">Iron</keyword>
<dbReference type="AlphaFoldDB" id="A0A4R5VQE5"/>
<evidence type="ECO:0000256" key="1">
    <source>
        <dbReference type="ARBA" id="ARBA00023004"/>
    </source>
</evidence>
<dbReference type="Pfam" id="PF04412">
    <property type="entry name" value="AcnX"/>
    <property type="match status" value="1"/>
</dbReference>
<evidence type="ECO:0000313" key="5">
    <source>
        <dbReference type="Proteomes" id="UP000294829"/>
    </source>
</evidence>
<protein>
    <submittedName>
        <fullName evidence="4">DUF521 domain-containing protein</fullName>
    </submittedName>
</protein>
<proteinExistence type="predicted"/>